<accession>A0A3N9WEC4</accession>
<reference evidence="1 2" key="1">
    <citation type="submission" date="2018-05" db="EMBL/GenBank/DDBJ databases">
        <title>Micromonospora from Atacama Desert.</title>
        <authorList>
            <person name="Carro L."/>
            <person name="Goodfellow M."/>
            <person name="Klenk H.-P."/>
        </authorList>
    </citation>
    <scope>NUCLEOTIDE SEQUENCE [LARGE SCALE GENOMIC DNA]</scope>
    <source>
        <strain evidence="1 2">LB39</strain>
    </source>
</reference>
<comment type="caution">
    <text evidence="1">The sequence shown here is derived from an EMBL/GenBank/DDBJ whole genome shotgun (WGS) entry which is preliminary data.</text>
</comment>
<dbReference type="Proteomes" id="UP000282312">
    <property type="component" value="Unassembled WGS sequence"/>
</dbReference>
<sequence length="142" mass="15240">MTSFKYLISGEQRFVAVVLAGEAAADTRLWICLVPDNPTVGSGWVGCWSSGTGKTETAYSLGRLLKELNAEVARVGRTGPFGAYLDDHLFFDGWDAWGSGIPAPISNLAPVDVLARAEGCRSSDDLVSRLFGREKQTADSPE</sequence>
<protein>
    <submittedName>
        <fullName evidence="1">Uncharacterized protein</fullName>
    </submittedName>
</protein>
<keyword evidence="2" id="KW-1185">Reference proteome</keyword>
<dbReference type="OrthoDB" id="4860786at2"/>
<proteinExistence type="predicted"/>
<dbReference type="RefSeq" id="WP_124775217.1">
    <property type="nucleotide sequence ID" value="NZ_JBEZFR010000009.1"/>
</dbReference>
<dbReference type="EMBL" id="QGSZ01000274">
    <property type="protein sequence ID" value="RQW99235.1"/>
    <property type="molecule type" value="Genomic_DNA"/>
</dbReference>
<dbReference type="AlphaFoldDB" id="A0A3N9WEC4"/>
<evidence type="ECO:0000313" key="1">
    <source>
        <dbReference type="EMBL" id="RQW99235.1"/>
    </source>
</evidence>
<name>A0A3N9WEC4_9ACTN</name>
<evidence type="ECO:0000313" key="2">
    <source>
        <dbReference type="Proteomes" id="UP000282312"/>
    </source>
</evidence>
<organism evidence="1 2">
    <name type="scientific">Micromonospora inaquosa</name>
    <dbReference type="NCBI Taxonomy" id="2203716"/>
    <lineage>
        <taxon>Bacteria</taxon>
        <taxon>Bacillati</taxon>
        <taxon>Actinomycetota</taxon>
        <taxon>Actinomycetes</taxon>
        <taxon>Micromonosporales</taxon>
        <taxon>Micromonosporaceae</taxon>
        <taxon>Micromonospora</taxon>
    </lineage>
</organism>
<gene>
    <name evidence="1" type="ORF">DLJ59_25430</name>
</gene>